<dbReference type="Pfam" id="PF05577">
    <property type="entry name" value="Peptidase_S28"/>
    <property type="match status" value="1"/>
</dbReference>
<comment type="catalytic activity">
    <reaction evidence="12">
        <text>Cleavage of a -Pro-|-Xaa bond to release a C-terminal amino acid.</text>
        <dbReference type="EC" id="3.4.16.2"/>
    </reaction>
</comment>
<dbReference type="GO" id="GO:0003085">
    <property type="term" value="P:negative regulation of systemic arterial blood pressure"/>
    <property type="evidence" value="ECO:0007669"/>
    <property type="project" value="TreeGrafter"/>
</dbReference>
<dbReference type="InterPro" id="IPR008758">
    <property type="entry name" value="Peptidase_S28"/>
</dbReference>
<evidence type="ECO:0000313" key="19">
    <source>
        <dbReference type="EMBL" id="KAE8295003.1"/>
    </source>
</evidence>
<keyword evidence="8" id="KW-0865">Zymogen</keyword>
<evidence type="ECO:0000256" key="7">
    <source>
        <dbReference type="ARBA" id="ARBA00022801"/>
    </source>
</evidence>
<evidence type="ECO:0000256" key="16">
    <source>
        <dbReference type="ARBA" id="ARBA00076475"/>
    </source>
</evidence>
<dbReference type="InterPro" id="IPR042269">
    <property type="entry name" value="Ser_carbopepase_S28_SKS"/>
</dbReference>
<dbReference type="GO" id="GO:0004185">
    <property type="term" value="F:serine-type carboxypeptidase activity"/>
    <property type="evidence" value="ECO:0007669"/>
    <property type="project" value="UniProtKB-EC"/>
</dbReference>
<protein>
    <recommendedName>
        <fullName evidence="15">Lysosomal Pro-X carboxypeptidase</fullName>
        <ecNumber evidence="14">3.4.16.2</ecNumber>
    </recommendedName>
    <alternativeName>
        <fullName evidence="17">Proline carboxypeptidase</fullName>
    </alternativeName>
    <alternativeName>
        <fullName evidence="16">Prolylcarboxypeptidase</fullName>
    </alternativeName>
</protein>
<comment type="caution">
    <text evidence="19">The sequence shown here is derived from an EMBL/GenBank/DDBJ whole genome shotgun (WGS) entry which is preliminary data.</text>
</comment>
<dbReference type="GO" id="GO:0008239">
    <property type="term" value="F:dipeptidyl-peptidase activity"/>
    <property type="evidence" value="ECO:0007669"/>
    <property type="project" value="TreeGrafter"/>
</dbReference>
<dbReference type="EMBL" id="REGW02000006">
    <property type="protein sequence ID" value="KAE8295003.1"/>
    <property type="molecule type" value="Genomic_DNA"/>
</dbReference>
<keyword evidence="11" id="KW-0458">Lysosome</keyword>
<proteinExistence type="inferred from homology"/>
<evidence type="ECO:0000256" key="3">
    <source>
        <dbReference type="ARBA" id="ARBA00011738"/>
    </source>
</evidence>
<keyword evidence="5" id="KW-0645">Protease</keyword>
<comment type="subcellular location">
    <subcellularLocation>
        <location evidence="1">Lysosome</location>
    </subcellularLocation>
</comment>
<evidence type="ECO:0000256" key="4">
    <source>
        <dbReference type="ARBA" id="ARBA00022645"/>
    </source>
</evidence>
<keyword evidence="7" id="KW-0378">Hydrolase</keyword>
<keyword evidence="9" id="KW-1015">Disulfide bond</keyword>
<dbReference type="SUPFAM" id="SSF53474">
    <property type="entry name" value="alpha/beta-Hydrolases"/>
    <property type="match status" value="1"/>
</dbReference>
<evidence type="ECO:0000256" key="18">
    <source>
        <dbReference type="SAM" id="SignalP"/>
    </source>
</evidence>
<dbReference type="Gene3D" id="1.20.120.980">
    <property type="entry name" value="Serine carboxypeptidase S28, SKS domain"/>
    <property type="match status" value="1"/>
</dbReference>
<gene>
    <name evidence="19" type="ORF">D5F01_LYC05926</name>
</gene>
<feature type="signal peptide" evidence="18">
    <location>
        <begin position="1"/>
        <end position="16"/>
    </location>
</feature>
<dbReference type="InterPro" id="IPR029058">
    <property type="entry name" value="AB_hydrolase_fold"/>
</dbReference>
<feature type="chain" id="PRO_5026007312" description="Lysosomal Pro-X carboxypeptidase" evidence="18">
    <location>
        <begin position="17"/>
        <end position="820"/>
    </location>
</feature>
<organism evidence="19 20">
    <name type="scientific">Larimichthys crocea</name>
    <name type="common">Large yellow croaker</name>
    <name type="synonym">Pseudosciaena crocea</name>
    <dbReference type="NCBI Taxonomy" id="215358"/>
    <lineage>
        <taxon>Eukaryota</taxon>
        <taxon>Metazoa</taxon>
        <taxon>Chordata</taxon>
        <taxon>Craniata</taxon>
        <taxon>Vertebrata</taxon>
        <taxon>Euteleostomi</taxon>
        <taxon>Actinopterygii</taxon>
        <taxon>Neopterygii</taxon>
        <taxon>Teleostei</taxon>
        <taxon>Neoteleostei</taxon>
        <taxon>Acanthomorphata</taxon>
        <taxon>Eupercaria</taxon>
        <taxon>Sciaenidae</taxon>
        <taxon>Larimichthys</taxon>
    </lineage>
</organism>
<accession>A0A6G0IUP3</accession>
<evidence type="ECO:0000256" key="5">
    <source>
        <dbReference type="ARBA" id="ARBA00022670"/>
    </source>
</evidence>
<dbReference type="Gene3D" id="3.40.50.1820">
    <property type="entry name" value="alpha/beta hydrolase"/>
    <property type="match status" value="1"/>
</dbReference>
<keyword evidence="6 18" id="KW-0732">Signal</keyword>
<dbReference type="PANTHER" id="PTHR11010">
    <property type="entry name" value="PROTEASE S28 PRO-X CARBOXYPEPTIDASE-RELATED"/>
    <property type="match status" value="1"/>
</dbReference>
<evidence type="ECO:0000256" key="14">
    <source>
        <dbReference type="ARBA" id="ARBA00066456"/>
    </source>
</evidence>
<comment type="subunit">
    <text evidence="3">Homodimer.</text>
</comment>
<comment type="similarity">
    <text evidence="2">Belongs to the peptidase S28 family.</text>
</comment>
<evidence type="ECO:0000256" key="10">
    <source>
        <dbReference type="ARBA" id="ARBA00023180"/>
    </source>
</evidence>
<dbReference type="Proteomes" id="UP000424527">
    <property type="component" value="Unassembled WGS sequence"/>
</dbReference>
<dbReference type="FunFam" id="1.20.120.980:FF:000002">
    <property type="entry name" value="lysosomal Pro-X carboxypeptidase"/>
    <property type="match status" value="1"/>
</dbReference>
<dbReference type="AlphaFoldDB" id="A0A6G0IUP3"/>
<dbReference type="PANTHER" id="PTHR11010:SF38">
    <property type="entry name" value="LYSOSOMAL PRO-X CARBOXYPEPTIDASE"/>
    <property type="match status" value="1"/>
</dbReference>
<keyword evidence="20" id="KW-1185">Reference proteome</keyword>
<sequence length="820" mass="90516">MRPHHLKVLRITLLLGGSPPFTEPPISYETFYFDQKIDHFGFLEDGTFKQRYLVADKHWHKPGGPILFYTGNEGDITWFCNNTGFMWEIAEELGAMLVFAEHRYYGESLPFGPDSYSDSKHLNYLTSEQALADFAVLIQDMKSTLPGAQHSPVIAIGGSYGGMLSAWFRMKYPNIVVGALAASAPIWQFPGMVPCGDFYKIVTQDFAKSGYNCDTNIRKSWKAIENVSSTASGLRWLSDEFSLCSPLKNMIEVTGFKNWLQETWVNLAMVDYPYEANFLQPLPPWPIQAVCKHLALDSTVSDHQLLHGVAQAAKVYYNYTGSSSCLNTSQTATGSLGFLGWYYQACTEMVMPMCTDGVQDMFEPEEWNFQAFSDGCNFMFGVRPRADWAGTVYGGKDIASHSNIIFSNGGLDPWSAGGVTYNISSSLVSIVIPDGAHHLDLRYSNAHDRASVRAARALEELHEQHQDQVFVRGEKTCSEETFGSGITADATGVAAGLNRVMAVQAAIMNPQFMNFCFPGSVMEYDMEKSLDGSLLGEAENDEDYKETTRDLLSFIDSASSNIKLALDKPVKSKRKVNHRKYLQKQIKRCTGIITPGNIAEAPVKRQGSPLAQPSPLQSKILPKRDGVQANLQSKSLAALFSPVKDIRGEKAKKPPLRHRNLPPSFFTEPANCSKVSSTSGMTLKDLERGNPEAAEFFELLGPDYSNMVSDQDLYQSMPLRVQQEMGGPDPASYDSHHLVGGLLYSEPWTSCSGASKKLGGSLRSGPVQPPVYCPSSEATGPIEDHALCTLAFPNFFTDCSIPQVTYDLSGGYNRANYSSL</sequence>
<dbReference type="GO" id="GO:0006508">
    <property type="term" value="P:proteolysis"/>
    <property type="evidence" value="ECO:0007669"/>
    <property type="project" value="UniProtKB-KW"/>
</dbReference>
<evidence type="ECO:0000256" key="2">
    <source>
        <dbReference type="ARBA" id="ARBA00011079"/>
    </source>
</evidence>
<evidence type="ECO:0000256" key="12">
    <source>
        <dbReference type="ARBA" id="ARBA00052013"/>
    </source>
</evidence>
<evidence type="ECO:0000256" key="8">
    <source>
        <dbReference type="ARBA" id="ARBA00023145"/>
    </source>
</evidence>
<dbReference type="GO" id="GO:0043535">
    <property type="term" value="P:regulation of blood vessel endothelial cell migration"/>
    <property type="evidence" value="ECO:0007669"/>
    <property type="project" value="TreeGrafter"/>
</dbReference>
<evidence type="ECO:0000256" key="15">
    <source>
        <dbReference type="ARBA" id="ARBA00073691"/>
    </source>
</evidence>
<evidence type="ECO:0000313" key="20">
    <source>
        <dbReference type="Proteomes" id="UP000424527"/>
    </source>
</evidence>
<dbReference type="GO" id="GO:0060055">
    <property type="term" value="P:angiogenesis involved in wound healing"/>
    <property type="evidence" value="ECO:0007669"/>
    <property type="project" value="TreeGrafter"/>
</dbReference>
<reference evidence="19 20" key="1">
    <citation type="submission" date="2019-07" db="EMBL/GenBank/DDBJ databases">
        <title>Chromosome genome assembly for large yellow croaker.</title>
        <authorList>
            <person name="Xiao S."/>
        </authorList>
    </citation>
    <scope>NUCLEOTIDE SEQUENCE [LARGE SCALE GENOMIC DNA]</scope>
    <source>
        <strain evidence="19">JMULYC20181020</strain>
        <tissue evidence="19">Muscle</tissue>
    </source>
</reference>
<evidence type="ECO:0000256" key="17">
    <source>
        <dbReference type="ARBA" id="ARBA00076608"/>
    </source>
</evidence>
<evidence type="ECO:0000256" key="9">
    <source>
        <dbReference type="ARBA" id="ARBA00023157"/>
    </source>
</evidence>
<comment type="function">
    <text evidence="13">Cleaves C-terminal amino acids linked to proline in peptides such as angiotensin II, III and des-Arg9-bradykinin. This cleavage occurs at acidic pH, but enzymatic activity is retained with some substrates at neutral pH.</text>
</comment>
<evidence type="ECO:0000256" key="13">
    <source>
        <dbReference type="ARBA" id="ARBA00059701"/>
    </source>
</evidence>
<keyword evidence="10" id="KW-0325">Glycoprotein</keyword>
<dbReference type="GO" id="GO:0005764">
    <property type="term" value="C:lysosome"/>
    <property type="evidence" value="ECO:0007669"/>
    <property type="project" value="UniProtKB-SubCell"/>
</dbReference>
<keyword evidence="4 19" id="KW-0121">Carboxypeptidase</keyword>
<evidence type="ECO:0000256" key="11">
    <source>
        <dbReference type="ARBA" id="ARBA00023228"/>
    </source>
</evidence>
<dbReference type="EC" id="3.4.16.2" evidence="14"/>
<evidence type="ECO:0000256" key="1">
    <source>
        <dbReference type="ARBA" id="ARBA00004371"/>
    </source>
</evidence>
<name>A0A6G0IUP3_LARCR</name>
<evidence type="ECO:0000256" key="6">
    <source>
        <dbReference type="ARBA" id="ARBA00022729"/>
    </source>
</evidence>